<accession>A0A915LBP1</accession>
<name>A0A915LBP1_ROMCU</name>
<sequence length="113" mass="11783">MHVIGQLGCFTRQPRLDTLCGAGRWSDSENWSSRDNQLWFGLCGTLSGRRGPDVGAVGGCNVAVGGSEVEDDVAGSTSIGGSRGNGALNTSFGGFFKASIRLWISASRCKGLI</sequence>
<evidence type="ECO:0000313" key="2">
    <source>
        <dbReference type="WBParaSite" id="nRc.2.0.1.t47768-RA"/>
    </source>
</evidence>
<reference evidence="2" key="1">
    <citation type="submission" date="2022-11" db="UniProtKB">
        <authorList>
            <consortium name="WormBaseParasite"/>
        </authorList>
    </citation>
    <scope>IDENTIFICATION</scope>
</reference>
<dbReference type="AlphaFoldDB" id="A0A915LBP1"/>
<organism evidence="1 2">
    <name type="scientific">Romanomermis culicivorax</name>
    <name type="common">Nematode worm</name>
    <dbReference type="NCBI Taxonomy" id="13658"/>
    <lineage>
        <taxon>Eukaryota</taxon>
        <taxon>Metazoa</taxon>
        <taxon>Ecdysozoa</taxon>
        <taxon>Nematoda</taxon>
        <taxon>Enoplea</taxon>
        <taxon>Dorylaimia</taxon>
        <taxon>Mermithida</taxon>
        <taxon>Mermithoidea</taxon>
        <taxon>Mermithidae</taxon>
        <taxon>Romanomermis</taxon>
    </lineage>
</organism>
<protein>
    <submittedName>
        <fullName evidence="2">Uncharacterized protein</fullName>
    </submittedName>
</protein>
<dbReference type="WBParaSite" id="nRc.2.0.1.t47768-RA">
    <property type="protein sequence ID" value="nRc.2.0.1.t47768-RA"/>
    <property type="gene ID" value="nRc.2.0.1.g47768"/>
</dbReference>
<keyword evidence="1" id="KW-1185">Reference proteome</keyword>
<evidence type="ECO:0000313" key="1">
    <source>
        <dbReference type="Proteomes" id="UP000887565"/>
    </source>
</evidence>
<dbReference type="Proteomes" id="UP000887565">
    <property type="component" value="Unplaced"/>
</dbReference>
<proteinExistence type="predicted"/>